<accession>A0A200JBN0</accession>
<proteinExistence type="predicted"/>
<dbReference type="EMBL" id="NIBQ01000001">
    <property type="protein sequence ID" value="OUZ34604.1"/>
    <property type="molecule type" value="Genomic_DNA"/>
</dbReference>
<organism evidence="1">
    <name type="scientific">Candidatus Enterococcus dunnyi</name>
    <dbReference type="NCBI Taxonomy" id="1834192"/>
    <lineage>
        <taxon>Bacteria</taxon>
        <taxon>Bacillati</taxon>
        <taxon>Bacillota</taxon>
        <taxon>Bacilli</taxon>
        <taxon>Lactobacillales</taxon>
        <taxon>Enterococcaceae</taxon>
        <taxon>Enterococcus</taxon>
    </lineage>
</organism>
<evidence type="ECO:0000313" key="3">
    <source>
        <dbReference type="Proteomes" id="UP000196151"/>
    </source>
</evidence>
<gene>
    <name evidence="1" type="ORF">A5889_000079</name>
    <name evidence="2" type="ORF">A5889_002690</name>
</gene>
<reference evidence="2" key="2">
    <citation type="submission" date="2017-05" db="EMBL/GenBank/DDBJ databases">
        <authorList>
            <consortium name="The Broad Institute Genomics Platform"/>
            <consortium name="The Broad Institute Genomic Center for Infectious Diseases"/>
            <person name="Earl A."/>
            <person name="Manson A."/>
            <person name="Schwartman J."/>
            <person name="Gilmore M."/>
            <person name="Abouelleil A."/>
            <person name="Cao P."/>
            <person name="Chapman S."/>
            <person name="Cusick C."/>
            <person name="Shea T."/>
            <person name="Young S."/>
            <person name="Neafsey D."/>
            <person name="Nusbaum C."/>
            <person name="Birren B."/>
        </authorList>
    </citation>
    <scope>NUCLEOTIDE SEQUENCE</scope>
    <source>
        <strain evidence="2">9D6_DIV0238</strain>
    </source>
</reference>
<reference evidence="1" key="1">
    <citation type="submission" date="2017-05" db="EMBL/GenBank/DDBJ databases">
        <title>The Genome Sequence of Enterococcus sp. 9D6_DIV0238.</title>
        <authorList>
            <consortium name="The Broad Institute Genomics Platform"/>
            <consortium name="The Broad Institute Genomic Center for Infectious Diseases"/>
            <person name="Earl A."/>
            <person name="Manson A."/>
            <person name="Schwartman J."/>
            <person name="Gilmore M."/>
            <person name="Abouelleil A."/>
            <person name="Cao P."/>
            <person name="Chapman S."/>
            <person name="Cusick C."/>
            <person name="Shea T."/>
            <person name="Young S."/>
            <person name="Neafsey D."/>
            <person name="Nusbaum C."/>
            <person name="Birren B."/>
        </authorList>
    </citation>
    <scope>NUCLEOTIDE SEQUENCE [LARGE SCALE GENOMIC DNA]</scope>
    <source>
        <strain evidence="1">9D6_DIV0238</strain>
    </source>
</reference>
<protein>
    <submittedName>
        <fullName evidence="1">Uncharacterized protein</fullName>
    </submittedName>
</protein>
<dbReference type="AlphaFoldDB" id="A0A200JBN0"/>
<dbReference type="Proteomes" id="UP000196151">
    <property type="component" value="Chromosome"/>
</dbReference>
<evidence type="ECO:0000313" key="1">
    <source>
        <dbReference type="EMBL" id="OUZ34604.1"/>
    </source>
</evidence>
<keyword evidence="3" id="KW-1185">Reference proteome</keyword>
<sequence length="45" mass="5006">MFAGNDKLSTIDMSSFDLSKANTGHMFYQSRSLDTLKLGEKSNFA</sequence>
<name>A0A200JBN0_9ENTE</name>
<evidence type="ECO:0000313" key="2">
    <source>
        <dbReference type="EMBL" id="WYJ95142.1"/>
    </source>
</evidence>
<reference evidence="2" key="3">
    <citation type="submission" date="2024-03" db="EMBL/GenBank/DDBJ databases">
        <title>The Genome Sequence of Enterococcus sp. DIV0238c.</title>
        <authorList>
            <consortium name="The Broad Institute Genomics Platform"/>
            <consortium name="The Broad Institute Microbial Omics Core"/>
            <consortium name="The Broad Institute Genomic Center for Infectious Diseases"/>
            <person name="Earl A."/>
            <person name="Manson A."/>
            <person name="Gilmore M."/>
            <person name="Schwartman J."/>
            <person name="Shea T."/>
            <person name="Abouelleil A."/>
            <person name="Cao P."/>
            <person name="Chapman S."/>
            <person name="Cusick C."/>
            <person name="Young S."/>
            <person name="Neafsey D."/>
            <person name="Nusbaum C."/>
            <person name="Birren B."/>
        </authorList>
    </citation>
    <scope>NUCLEOTIDE SEQUENCE</scope>
    <source>
        <strain evidence="2">9D6_DIV0238</strain>
    </source>
</reference>
<dbReference type="EMBL" id="CP147246">
    <property type="protein sequence ID" value="WYJ95142.1"/>
    <property type="molecule type" value="Genomic_DNA"/>
</dbReference>